<dbReference type="AlphaFoldDB" id="A0A1U7M2J4"/>
<protein>
    <submittedName>
        <fullName evidence="2">Chemotaxis protein CheW</fullName>
    </submittedName>
</protein>
<proteinExistence type="predicted"/>
<sequence length="151" mass="17559">MKQYIIFKTNSQSLGIPIERIEKIIEFEEGKKIPEPLPYMMGVIEYNGKVLPVIDLNKRLYGREIVKNINTKIIVVNWKEKHVGLAVEDILGIKSYENEYEAPTKELEISKEYVEGFIKLPEDIIIVLDVDKLFIKEDEELLSNEELAHNI</sequence>
<organism evidence="2 3">
    <name type="scientific">Tissierella creatinophila DSM 6911</name>
    <dbReference type="NCBI Taxonomy" id="1123403"/>
    <lineage>
        <taxon>Bacteria</taxon>
        <taxon>Bacillati</taxon>
        <taxon>Bacillota</taxon>
        <taxon>Tissierellia</taxon>
        <taxon>Tissierellales</taxon>
        <taxon>Tissierellaceae</taxon>
        <taxon>Tissierella</taxon>
    </lineage>
</organism>
<dbReference type="GO" id="GO:0006935">
    <property type="term" value="P:chemotaxis"/>
    <property type="evidence" value="ECO:0007669"/>
    <property type="project" value="InterPro"/>
</dbReference>
<dbReference type="GO" id="GO:0007165">
    <property type="term" value="P:signal transduction"/>
    <property type="evidence" value="ECO:0007669"/>
    <property type="project" value="InterPro"/>
</dbReference>
<dbReference type="Gene3D" id="2.30.30.40">
    <property type="entry name" value="SH3 Domains"/>
    <property type="match status" value="1"/>
</dbReference>
<dbReference type="InterPro" id="IPR039315">
    <property type="entry name" value="CheW"/>
</dbReference>
<dbReference type="PANTHER" id="PTHR22617">
    <property type="entry name" value="CHEMOTAXIS SENSOR HISTIDINE KINASE-RELATED"/>
    <property type="match status" value="1"/>
</dbReference>
<dbReference type="PANTHER" id="PTHR22617:SF23">
    <property type="entry name" value="CHEMOTAXIS PROTEIN CHEW"/>
    <property type="match status" value="1"/>
</dbReference>
<dbReference type="Pfam" id="PF01584">
    <property type="entry name" value="CheW"/>
    <property type="match status" value="1"/>
</dbReference>
<gene>
    <name evidence="2" type="primary">cheW_1</name>
    <name evidence="2" type="ORF">TICRE_25660</name>
</gene>
<evidence type="ECO:0000313" key="2">
    <source>
        <dbReference type="EMBL" id="OLS01527.1"/>
    </source>
</evidence>
<dbReference type="Gene3D" id="2.40.50.180">
    <property type="entry name" value="CheA-289, Domain 4"/>
    <property type="match status" value="1"/>
</dbReference>
<keyword evidence="3" id="KW-1185">Reference proteome</keyword>
<dbReference type="OrthoDB" id="9794382at2"/>
<dbReference type="GO" id="GO:0005829">
    <property type="term" value="C:cytosol"/>
    <property type="evidence" value="ECO:0007669"/>
    <property type="project" value="TreeGrafter"/>
</dbReference>
<dbReference type="InterPro" id="IPR036061">
    <property type="entry name" value="CheW-like_dom_sf"/>
</dbReference>
<feature type="domain" description="CheW-like" evidence="1">
    <location>
        <begin position="1"/>
        <end position="139"/>
    </location>
</feature>
<dbReference type="SUPFAM" id="SSF50341">
    <property type="entry name" value="CheW-like"/>
    <property type="match status" value="1"/>
</dbReference>
<accession>A0A1U7M2J4</accession>
<dbReference type="Proteomes" id="UP000186112">
    <property type="component" value="Unassembled WGS sequence"/>
</dbReference>
<dbReference type="SMART" id="SM00260">
    <property type="entry name" value="CheW"/>
    <property type="match status" value="1"/>
</dbReference>
<name>A0A1U7M2J4_TISCR</name>
<evidence type="ECO:0000313" key="3">
    <source>
        <dbReference type="Proteomes" id="UP000186112"/>
    </source>
</evidence>
<dbReference type="EMBL" id="LTDM01000066">
    <property type="protein sequence ID" value="OLS01527.1"/>
    <property type="molecule type" value="Genomic_DNA"/>
</dbReference>
<reference evidence="2 3" key="1">
    <citation type="submission" date="2016-02" db="EMBL/GenBank/DDBJ databases">
        <title>Genome sequence of Tissierella creatinophila DSM 6911.</title>
        <authorList>
            <person name="Poehlein A."/>
            <person name="Daniel R."/>
        </authorList>
    </citation>
    <scope>NUCLEOTIDE SEQUENCE [LARGE SCALE GENOMIC DNA]</scope>
    <source>
        <strain evidence="2 3">DSM 6911</strain>
    </source>
</reference>
<evidence type="ECO:0000259" key="1">
    <source>
        <dbReference type="PROSITE" id="PS50851"/>
    </source>
</evidence>
<dbReference type="RefSeq" id="WP_075728701.1">
    <property type="nucleotide sequence ID" value="NZ_LTDM01000066.1"/>
</dbReference>
<dbReference type="PROSITE" id="PS50851">
    <property type="entry name" value="CHEW"/>
    <property type="match status" value="1"/>
</dbReference>
<dbReference type="InterPro" id="IPR002545">
    <property type="entry name" value="CheW-lke_dom"/>
</dbReference>
<comment type="caution">
    <text evidence="2">The sequence shown here is derived from an EMBL/GenBank/DDBJ whole genome shotgun (WGS) entry which is preliminary data.</text>
</comment>